<evidence type="ECO:0000256" key="2">
    <source>
        <dbReference type="SAM" id="MobiDB-lite"/>
    </source>
</evidence>
<feature type="compositionally biased region" description="Basic and acidic residues" evidence="2">
    <location>
        <begin position="60"/>
        <end position="71"/>
    </location>
</feature>
<dbReference type="GO" id="GO:0005886">
    <property type="term" value="C:plasma membrane"/>
    <property type="evidence" value="ECO:0007669"/>
    <property type="project" value="UniProtKB-ARBA"/>
</dbReference>
<evidence type="ECO:0000259" key="3">
    <source>
        <dbReference type="PROSITE" id="PS51229"/>
    </source>
</evidence>
<dbReference type="Proteomes" id="UP000332933">
    <property type="component" value="Unassembled WGS sequence"/>
</dbReference>
<proteinExistence type="predicted"/>
<dbReference type="GO" id="GO:0031624">
    <property type="term" value="F:ubiquitin conjugating enzyme binding"/>
    <property type="evidence" value="ECO:0007669"/>
    <property type="project" value="TreeGrafter"/>
</dbReference>
<dbReference type="GO" id="GO:0032182">
    <property type="term" value="F:ubiquitin-like protein binding"/>
    <property type="evidence" value="ECO:0007669"/>
    <property type="project" value="TreeGrafter"/>
</dbReference>
<evidence type="ECO:0000313" key="5">
    <source>
        <dbReference type="EMBL" id="VFU00206.1"/>
    </source>
</evidence>
<name>A0A485LPP4_9STRA</name>
<dbReference type="GO" id="GO:0045116">
    <property type="term" value="P:protein neddylation"/>
    <property type="evidence" value="ECO:0007669"/>
    <property type="project" value="TreeGrafter"/>
</dbReference>
<reference evidence="4" key="2">
    <citation type="submission" date="2019-06" db="EMBL/GenBank/DDBJ databases">
        <title>Genomics analysis of Aphanomyces spp. identifies a new class of oomycete effector associated with host adaptation.</title>
        <authorList>
            <person name="Gaulin E."/>
        </authorList>
    </citation>
    <scope>NUCLEOTIDE SEQUENCE</scope>
    <source>
        <strain evidence="4">CBS 578.67</strain>
    </source>
</reference>
<keyword evidence="6" id="KW-1185">Reference proteome</keyword>
<dbReference type="InterPro" id="IPR014764">
    <property type="entry name" value="DCN-prot"/>
</dbReference>
<dbReference type="GO" id="GO:0000151">
    <property type="term" value="C:ubiquitin ligase complex"/>
    <property type="evidence" value="ECO:0007669"/>
    <property type="project" value="TreeGrafter"/>
</dbReference>
<dbReference type="PANTHER" id="PTHR12281:SF31">
    <property type="entry name" value="DCN1-LIKE PROTEIN 3"/>
    <property type="match status" value="1"/>
</dbReference>
<evidence type="ECO:0000256" key="1">
    <source>
        <dbReference type="RuleBase" id="RU410713"/>
    </source>
</evidence>
<dbReference type="EMBL" id="VJMH01007284">
    <property type="protein sequence ID" value="KAF0684465.1"/>
    <property type="molecule type" value="Genomic_DNA"/>
</dbReference>
<accession>A0A485LPP4</accession>
<dbReference type="Gene3D" id="1.10.238.10">
    <property type="entry name" value="EF-hand"/>
    <property type="match status" value="1"/>
</dbReference>
<dbReference type="InterPro" id="IPR042460">
    <property type="entry name" value="DCN1-like_PONY"/>
</dbReference>
<reference evidence="5 6" key="1">
    <citation type="submission" date="2019-03" db="EMBL/GenBank/DDBJ databases">
        <authorList>
            <person name="Gaulin E."/>
            <person name="Dumas B."/>
        </authorList>
    </citation>
    <scope>NUCLEOTIDE SEQUENCE [LARGE SCALE GENOMIC DNA]</scope>
    <source>
        <strain evidence="5">CBS 568.67</strain>
    </source>
</reference>
<dbReference type="OrthoDB" id="27198at2759"/>
<dbReference type="AlphaFoldDB" id="A0A485LPP4"/>
<comment type="function">
    <text evidence="1">Neddylation of cullins play an essential role in the regulation of SCF-type complexes activity.</text>
</comment>
<sequence length="280" mass="31583">MQKARSVVAPSIHVEGIIFRPLSRPCSCTLGLRSQGKKAELVQRLVDHLGASVGGSTKRNHVDLSNDDHTNGQKKRKNHHADVPTEDGWTTELLEIFKAYEDPENEGCMSDDGIYLLCQHVDVDSQDPTMLALSYHMNAATMGEFSKTEFVHGMKALQCHSIADLKLKVAFLRQQLRDAALFAKIYAYTYNFAKEADQKSMPVESALALWELLLPGHFQLLPKWLDYVKTHQKNAISRDVWMQLLEFSTQVKPDLSNYDENGAWPVLIDDFVAHMLEKGA</sequence>
<protein>
    <recommendedName>
        <fullName evidence="1">Defective in cullin neddylation protein</fullName>
    </recommendedName>
</protein>
<dbReference type="PROSITE" id="PS51229">
    <property type="entry name" value="DCUN1"/>
    <property type="match status" value="1"/>
</dbReference>
<organism evidence="5 6">
    <name type="scientific">Aphanomyces stellatus</name>
    <dbReference type="NCBI Taxonomy" id="120398"/>
    <lineage>
        <taxon>Eukaryota</taxon>
        <taxon>Sar</taxon>
        <taxon>Stramenopiles</taxon>
        <taxon>Oomycota</taxon>
        <taxon>Saprolegniomycetes</taxon>
        <taxon>Saprolegniales</taxon>
        <taxon>Verrucalvaceae</taxon>
        <taxon>Aphanomyces</taxon>
    </lineage>
</organism>
<dbReference type="EMBL" id="CAADRA010007310">
    <property type="protein sequence ID" value="VFU00206.1"/>
    <property type="molecule type" value="Genomic_DNA"/>
</dbReference>
<gene>
    <name evidence="5" type="primary">Aste57867_23561</name>
    <name evidence="4" type="ORF">As57867_023490</name>
    <name evidence="5" type="ORF">ASTE57867_23561</name>
</gene>
<evidence type="ECO:0000313" key="4">
    <source>
        <dbReference type="EMBL" id="KAF0684465.1"/>
    </source>
</evidence>
<evidence type="ECO:0000313" key="6">
    <source>
        <dbReference type="Proteomes" id="UP000332933"/>
    </source>
</evidence>
<feature type="domain" description="DCUN1" evidence="3">
    <location>
        <begin position="88"/>
        <end position="276"/>
    </location>
</feature>
<dbReference type="PANTHER" id="PTHR12281">
    <property type="entry name" value="RP42 RELATED"/>
    <property type="match status" value="1"/>
</dbReference>
<dbReference type="Gene3D" id="1.10.238.200">
    <property type="entry name" value="Cullin, PONY binding domain"/>
    <property type="match status" value="1"/>
</dbReference>
<dbReference type="FunFam" id="1.10.238.200:FF:000003">
    <property type="entry name" value="DCN1-like protein 3"/>
    <property type="match status" value="1"/>
</dbReference>
<dbReference type="InterPro" id="IPR005176">
    <property type="entry name" value="PONY_dom"/>
</dbReference>
<dbReference type="Pfam" id="PF03556">
    <property type="entry name" value="Cullin_binding"/>
    <property type="match status" value="1"/>
</dbReference>
<dbReference type="GO" id="GO:0097602">
    <property type="term" value="F:cullin family protein binding"/>
    <property type="evidence" value="ECO:0007669"/>
    <property type="project" value="TreeGrafter"/>
</dbReference>
<feature type="region of interest" description="Disordered" evidence="2">
    <location>
        <begin position="52"/>
        <end position="84"/>
    </location>
</feature>